<dbReference type="InterPro" id="IPR025269">
    <property type="entry name" value="SAM-like_dom"/>
</dbReference>
<proteinExistence type="inferred from homology"/>
<keyword evidence="2" id="KW-0238">DNA-binding</keyword>
<dbReference type="GO" id="GO:0003677">
    <property type="term" value="F:DNA binding"/>
    <property type="evidence" value="ECO:0007669"/>
    <property type="project" value="UniProtKB-KW"/>
</dbReference>
<dbReference type="Gene3D" id="1.10.150.130">
    <property type="match status" value="1"/>
</dbReference>
<dbReference type="GO" id="GO:0006310">
    <property type="term" value="P:DNA recombination"/>
    <property type="evidence" value="ECO:0007669"/>
    <property type="project" value="UniProtKB-KW"/>
</dbReference>
<dbReference type="InterPro" id="IPR002104">
    <property type="entry name" value="Integrase_catalytic"/>
</dbReference>
<dbReference type="RefSeq" id="WP_117512251.1">
    <property type="nucleotide sequence ID" value="NZ_JAQCPI010000009.1"/>
</dbReference>
<protein>
    <submittedName>
        <fullName evidence="5">Site-specific integrase</fullName>
    </submittedName>
</protein>
<dbReference type="Pfam" id="PF00589">
    <property type="entry name" value="Phage_integrase"/>
    <property type="match status" value="1"/>
</dbReference>
<dbReference type="Gene3D" id="1.10.443.10">
    <property type="entry name" value="Intergrase catalytic core"/>
    <property type="match status" value="1"/>
</dbReference>
<evidence type="ECO:0000256" key="3">
    <source>
        <dbReference type="ARBA" id="ARBA00023172"/>
    </source>
</evidence>
<evidence type="ECO:0000256" key="1">
    <source>
        <dbReference type="ARBA" id="ARBA00008857"/>
    </source>
</evidence>
<dbReference type="Pfam" id="PF17293">
    <property type="entry name" value="Arm-DNA-bind_5"/>
    <property type="match status" value="1"/>
</dbReference>
<dbReference type="InterPro" id="IPR011010">
    <property type="entry name" value="DNA_brk_join_enz"/>
</dbReference>
<dbReference type="PANTHER" id="PTHR30349:SF64">
    <property type="entry name" value="PROPHAGE INTEGRASE INTD-RELATED"/>
    <property type="match status" value="1"/>
</dbReference>
<name>A0A413ESI7_BACOV</name>
<organism evidence="5 6">
    <name type="scientific">Bacteroides ovatus</name>
    <dbReference type="NCBI Taxonomy" id="28116"/>
    <lineage>
        <taxon>Bacteria</taxon>
        <taxon>Pseudomonadati</taxon>
        <taxon>Bacteroidota</taxon>
        <taxon>Bacteroidia</taxon>
        <taxon>Bacteroidales</taxon>
        <taxon>Bacteroidaceae</taxon>
        <taxon>Bacteroides</taxon>
    </lineage>
</organism>
<dbReference type="CDD" id="cd01185">
    <property type="entry name" value="INTN1_C_like"/>
    <property type="match status" value="1"/>
</dbReference>
<evidence type="ECO:0000259" key="4">
    <source>
        <dbReference type="PROSITE" id="PS51898"/>
    </source>
</evidence>
<accession>A0A413ESI7</accession>
<dbReference type="PANTHER" id="PTHR30349">
    <property type="entry name" value="PHAGE INTEGRASE-RELATED"/>
    <property type="match status" value="1"/>
</dbReference>
<dbReference type="InterPro" id="IPR013762">
    <property type="entry name" value="Integrase-like_cat_sf"/>
</dbReference>
<dbReference type="InterPro" id="IPR010998">
    <property type="entry name" value="Integrase_recombinase_N"/>
</dbReference>
<dbReference type="PROSITE" id="PS51898">
    <property type="entry name" value="TYR_RECOMBINASE"/>
    <property type="match status" value="1"/>
</dbReference>
<evidence type="ECO:0000256" key="2">
    <source>
        <dbReference type="ARBA" id="ARBA00023125"/>
    </source>
</evidence>
<gene>
    <name evidence="5" type="ORF">DWV35_10240</name>
</gene>
<dbReference type="GO" id="GO:0015074">
    <property type="term" value="P:DNA integration"/>
    <property type="evidence" value="ECO:0007669"/>
    <property type="project" value="InterPro"/>
</dbReference>
<evidence type="ECO:0000313" key="5">
    <source>
        <dbReference type="EMBL" id="RGX10472.1"/>
    </source>
</evidence>
<dbReference type="SUPFAM" id="SSF56349">
    <property type="entry name" value="DNA breaking-rejoining enzymes"/>
    <property type="match status" value="1"/>
</dbReference>
<keyword evidence="3" id="KW-0233">DNA recombination</keyword>
<dbReference type="EMBL" id="QSBI01000010">
    <property type="protein sequence ID" value="RGX10472.1"/>
    <property type="molecule type" value="Genomic_DNA"/>
</dbReference>
<dbReference type="InterPro" id="IPR035386">
    <property type="entry name" value="Arm-DNA-bind_5"/>
</dbReference>
<dbReference type="InterPro" id="IPR050090">
    <property type="entry name" value="Tyrosine_recombinase_XerCD"/>
</dbReference>
<dbReference type="Proteomes" id="UP000286031">
    <property type="component" value="Unassembled WGS sequence"/>
</dbReference>
<comment type="caution">
    <text evidence="5">The sequence shown here is derived from an EMBL/GenBank/DDBJ whole genome shotgun (WGS) entry which is preliminary data.</text>
</comment>
<reference evidence="5 6" key="1">
    <citation type="submission" date="2018-08" db="EMBL/GenBank/DDBJ databases">
        <title>A genome reference for cultivated species of the human gut microbiota.</title>
        <authorList>
            <person name="Zou Y."/>
            <person name="Xue W."/>
            <person name="Luo G."/>
        </authorList>
    </citation>
    <scope>NUCLEOTIDE SEQUENCE [LARGE SCALE GENOMIC DNA]</scope>
    <source>
        <strain evidence="5 6">AF04-46</strain>
    </source>
</reference>
<dbReference type="Pfam" id="PF13102">
    <property type="entry name" value="Phage_int_SAM_5"/>
    <property type="match status" value="1"/>
</dbReference>
<feature type="domain" description="Tyr recombinase" evidence="4">
    <location>
        <begin position="205"/>
        <end position="377"/>
    </location>
</feature>
<dbReference type="AlphaFoldDB" id="A0A413ESI7"/>
<evidence type="ECO:0000313" key="6">
    <source>
        <dbReference type="Proteomes" id="UP000286031"/>
    </source>
</evidence>
<comment type="similarity">
    <text evidence="1">Belongs to the 'phage' integrase family.</text>
</comment>
<sequence>MAATNKKPNKLKEPVRVRTKKLADGSESYYLDIYVNGKRSYEFLKMYHLPEVNARVREQNRATREAVETIKSQRIIEITNSRAGIKSKSAWQKLTLADWLEKFYSNQERKGIKRIDKLRSIIKVINRYGKNTRMGDIDKKWALGFIDWIQHTYTGRQGKPLEQGTVVAYISQLSIALNAAVRAEWLGENPFMLLSASERVKKPESKRQFLAIEEVKLLIATECRNMTVKQAYLFSCYCGLRLSDMETLRWKDIICNDGRYMIATVQQKTSTPIYTPFSQNAVKWLPERKADENDETLVFAELPSRPTTNKILRQWVEKAGIEKKITYHTSRHTFGTMMMTVGADLYTTCKLMGHADVRTTQIYAKIVDSKKIEAVNMVDKMFEKMESGQE</sequence>